<feature type="compositionally biased region" description="Low complexity" evidence="6">
    <location>
        <begin position="294"/>
        <end position="311"/>
    </location>
</feature>
<dbReference type="GO" id="GO:0016020">
    <property type="term" value="C:membrane"/>
    <property type="evidence" value="ECO:0007669"/>
    <property type="project" value="UniProtKB-SubCell"/>
</dbReference>
<feature type="transmembrane region" description="Helical" evidence="7">
    <location>
        <begin position="124"/>
        <end position="145"/>
    </location>
</feature>
<dbReference type="EMBL" id="BJYK01000009">
    <property type="protein sequence ID" value="GEN81232.1"/>
    <property type="molecule type" value="Genomic_DNA"/>
</dbReference>
<feature type="transmembrane region" description="Helical" evidence="7">
    <location>
        <begin position="99"/>
        <end position="117"/>
    </location>
</feature>
<dbReference type="Pfam" id="PF00892">
    <property type="entry name" value="EamA"/>
    <property type="match status" value="2"/>
</dbReference>
<evidence type="ECO:0000313" key="10">
    <source>
        <dbReference type="Proteomes" id="UP000321484"/>
    </source>
</evidence>
<dbReference type="PANTHER" id="PTHR32322">
    <property type="entry name" value="INNER MEMBRANE TRANSPORTER"/>
    <property type="match status" value="1"/>
</dbReference>
<name>A0A511Z1C1_9CELL</name>
<feature type="transmembrane region" description="Helical" evidence="7">
    <location>
        <begin position="188"/>
        <end position="208"/>
    </location>
</feature>
<dbReference type="InterPro" id="IPR050638">
    <property type="entry name" value="AA-Vitamin_Transporters"/>
</dbReference>
<keyword evidence="10" id="KW-1185">Reference proteome</keyword>
<feature type="transmembrane region" description="Helical" evidence="7">
    <location>
        <begin position="248"/>
        <end position="265"/>
    </location>
</feature>
<evidence type="ECO:0000256" key="6">
    <source>
        <dbReference type="SAM" id="MobiDB-lite"/>
    </source>
</evidence>
<evidence type="ECO:0000256" key="7">
    <source>
        <dbReference type="SAM" id="Phobius"/>
    </source>
</evidence>
<dbReference type="Proteomes" id="UP000321484">
    <property type="component" value="Unassembled WGS sequence"/>
</dbReference>
<comment type="caution">
    <text evidence="9">The sequence shown here is derived from an EMBL/GenBank/DDBJ whole genome shotgun (WGS) entry which is preliminary data.</text>
</comment>
<sequence>MPATHRPGRRGYLLLAALGVAWGIPYLLIKIAVEELHPTTLVLGRVLIATALMLPLAVAQGALAGALRHWRVVVVYALIEIVLPWFFLTRAEQHLPSSLTGLLIAGVPIVGVVIALVTRSGERLGGRGAVGLVVGLAGVALLVGFESGATGGGGEAQAVAELAIVVVCYAIGPVIMSRHLAAAPATGVIALSMATASVVYAVPGIAYAPTQWPSAEVTASVVALGVICTALAFVIFFALVAEVGPVRATLVTYLNPAVAVAAGALVLGEPISWLTAAGFVLVLAGSALASRRTPAAAEPATPEAPPVVAEAEAAEAR</sequence>
<keyword evidence="4 7" id="KW-1133">Transmembrane helix</keyword>
<feature type="domain" description="EamA" evidence="8">
    <location>
        <begin position="10"/>
        <end position="143"/>
    </location>
</feature>
<feature type="transmembrane region" description="Helical" evidence="7">
    <location>
        <begin position="271"/>
        <end position="289"/>
    </location>
</feature>
<protein>
    <submittedName>
        <fullName evidence="9">Membrane protein</fullName>
    </submittedName>
</protein>
<dbReference type="InterPro" id="IPR037185">
    <property type="entry name" value="EmrE-like"/>
</dbReference>
<reference evidence="9 10" key="1">
    <citation type="submission" date="2019-07" db="EMBL/GenBank/DDBJ databases">
        <title>Whole genome shotgun sequence of Actinotalea fermentans NBRC 105374.</title>
        <authorList>
            <person name="Hosoyama A."/>
            <person name="Uohara A."/>
            <person name="Ohji S."/>
            <person name="Ichikawa N."/>
        </authorList>
    </citation>
    <scope>NUCLEOTIDE SEQUENCE [LARGE SCALE GENOMIC DNA]</scope>
    <source>
        <strain evidence="9 10">NBRC 105374</strain>
    </source>
</reference>
<dbReference type="PANTHER" id="PTHR32322:SF2">
    <property type="entry name" value="EAMA DOMAIN-CONTAINING PROTEIN"/>
    <property type="match status" value="1"/>
</dbReference>
<comment type="similarity">
    <text evidence="2">Belongs to the EamA transporter family.</text>
</comment>
<keyword evidence="3 7" id="KW-0812">Transmembrane</keyword>
<feature type="transmembrane region" description="Helical" evidence="7">
    <location>
        <begin position="39"/>
        <end position="58"/>
    </location>
</feature>
<feature type="transmembrane region" description="Helical" evidence="7">
    <location>
        <begin position="220"/>
        <end position="241"/>
    </location>
</feature>
<dbReference type="InterPro" id="IPR000620">
    <property type="entry name" value="EamA_dom"/>
</dbReference>
<keyword evidence="5 7" id="KW-0472">Membrane</keyword>
<dbReference type="RefSeq" id="WP_034244064.1">
    <property type="nucleotide sequence ID" value="NZ_BJYK01000009.1"/>
</dbReference>
<gene>
    <name evidence="9" type="ORF">AFE02nite_29660</name>
</gene>
<evidence type="ECO:0000313" key="9">
    <source>
        <dbReference type="EMBL" id="GEN81232.1"/>
    </source>
</evidence>
<evidence type="ECO:0000259" key="8">
    <source>
        <dbReference type="Pfam" id="PF00892"/>
    </source>
</evidence>
<evidence type="ECO:0000256" key="3">
    <source>
        <dbReference type="ARBA" id="ARBA00022692"/>
    </source>
</evidence>
<comment type="subcellular location">
    <subcellularLocation>
        <location evidence="1">Membrane</location>
        <topology evidence="1">Multi-pass membrane protein</topology>
    </subcellularLocation>
</comment>
<dbReference type="OrthoDB" id="4630069at2"/>
<feature type="transmembrane region" description="Helical" evidence="7">
    <location>
        <begin position="12"/>
        <end position="33"/>
    </location>
</feature>
<organism evidence="9 10">
    <name type="scientific">Actinotalea fermentans</name>
    <dbReference type="NCBI Taxonomy" id="43671"/>
    <lineage>
        <taxon>Bacteria</taxon>
        <taxon>Bacillati</taxon>
        <taxon>Actinomycetota</taxon>
        <taxon>Actinomycetes</taxon>
        <taxon>Micrococcales</taxon>
        <taxon>Cellulomonadaceae</taxon>
        <taxon>Actinotalea</taxon>
    </lineage>
</organism>
<feature type="transmembrane region" description="Helical" evidence="7">
    <location>
        <begin position="70"/>
        <end position="87"/>
    </location>
</feature>
<dbReference type="SUPFAM" id="SSF103481">
    <property type="entry name" value="Multidrug resistance efflux transporter EmrE"/>
    <property type="match status" value="2"/>
</dbReference>
<evidence type="ECO:0000256" key="5">
    <source>
        <dbReference type="ARBA" id="ARBA00023136"/>
    </source>
</evidence>
<accession>A0A511Z1C1</accession>
<feature type="domain" description="EamA" evidence="8">
    <location>
        <begin position="163"/>
        <end position="290"/>
    </location>
</feature>
<dbReference type="AlphaFoldDB" id="A0A511Z1C1"/>
<evidence type="ECO:0000256" key="2">
    <source>
        <dbReference type="ARBA" id="ARBA00007362"/>
    </source>
</evidence>
<proteinExistence type="inferred from homology"/>
<evidence type="ECO:0000256" key="1">
    <source>
        <dbReference type="ARBA" id="ARBA00004141"/>
    </source>
</evidence>
<feature type="region of interest" description="Disordered" evidence="6">
    <location>
        <begin position="294"/>
        <end position="317"/>
    </location>
</feature>
<evidence type="ECO:0000256" key="4">
    <source>
        <dbReference type="ARBA" id="ARBA00022989"/>
    </source>
</evidence>
<feature type="transmembrane region" description="Helical" evidence="7">
    <location>
        <begin position="157"/>
        <end position="176"/>
    </location>
</feature>